<evidence type="ECO:0000259" key="8">
    <source>
        <dbReference type="Pfam" id="PF12704"/>
    </source>
</evidence>
<feature type="transmembrane region" description="Helical" evidence="6">
    <location>
        <begin position="295"/>
        <end position="315"/>
    </location>
</feature>
<dbReference type="InterPro" id="IPR050250">
    <property type="entry name" value="Macrolide_Exporter_MacB"/>
</dbReference>
<feature type="domain" description="MacB-like periplasmic core" evidence="8">
    <location>
        <begin position="20"/>
        <end position="235"/>
    </location>
</feature>
<evidence type="ECO:0000313" key="10">
    <source>
        <dbReference type="Proteomes" id="UP000474630"/>
    </source>
</evidence>
<keyword evidence="3 6" id="KW-0812">Transmembrane</keyword>
<keyword evidence="5 6" id="KW-0472">Membrane</keyword>
<feature type="domain" description="ABC3 transporter permease C-terminal" evidence="7">
    <location>
        <begin position="682"/>
        <end position="795"/>
    </location>
</feature>
<evidence type="ECO:0000313" key="9">
    <source>
        <dbReference type="EMBL" id="QIA06595.1"/>
    </source>
</evidence>
<dbReference type="GO" id="GO:0005886">
    <property type="term" value="C:plasma membrane"/>
    <property type="evidence" value="ECO:0007669"/>
    <property type="project" value="UniProtKB-SubCell"/>
</dbReference>
<evidence type="ECO:0000256" key="5">
    <source>
        <dbReference type="ARBA" id="ARBA00023136"/>
    </source>
</evidence>
<feature type="domain" description="MacB-like periplasmic core" evidence="8">
    <location>
        <begin position="466"/>
        <end position="606"/>
    </location>
</feature>
<gene>
    <name evidence="9" type="ORF">G0Q07_02115</name>
</gene>
<dbReference type="Proteomes" id="UP000474630">
    <property type="component" value="Chromosome"/>
</dbReference>
<feature type="transmembrane region" description="Helical" evidence="6">
    <location>
        <begin position="342"/>
        <end position="369"/>
    </location>
</feature>
<dbReference type="EMBL" id="CP048409">
    <property type="protein sequence ID" value="QIA06595.1"/>
    <property type="molecule type" value="Genomic_DNA"/>
</dbReference>
<dbReference type="InterPro" id="IPR025857">
    <property type="entry name" value="MacB_PCD"/>
</dbReference>
<accession>A0A6C0RA21</accession>
<organism evidence="9 10">
    <name type="scientific">Draconibacterium halophilum</name>
    <dbReference type="NCBI Taxonomy" id="2706887"/>
    <lineage>
        <taxon>Bacteria</taxon>
        <taxon>Pseudomonadati</taxon>
        <taxon>Bacteroidota</taxon>
        <taxon>Bacteroidia</taxon>
        <taxon>Marinilabiliales</taxon>
        <taxon>Prolixibacteraceae</taxon>
        <taxon>Draconibacterium</taxon>
    </lineage>
</organism>
<evidence type="ECO:0000256" key="4">
    <source>
        <dbReference type="ARBA" id="ARBA00022989"/>
    </source>
</evidence>
<reference evidence="9 10" key="1">
    <citation type="submission" date="2020-02" db="EMBL/GenBank/DDBJ databases">
        <title>Genome sequencing for Draconibacterium sp. strain M1.</title>
        <authorList>
            <person name="Park S.-J."/>
        </authorList>
    </citation>
    <scope>NUCLEOTIDE SEQUENCE [LARGE SCALE GENOMIC DNA]</scope>
    <source>
        <strain evidence="9 10">M1</strain>
    </source>
</reference>
<dbReference type="Pfam" id="PF12704">
    <property type="entry name" value="MacB_PCD"/>
    <property type="match status" value="2"/>
</dbReference>
<dbReference type="RefSeq" id="WP_163344526.1">
    <property type="nucleotide sequence ID" value="NZ_CP048409.1"/>
</dbReference>
<protein>
    <submittedName>
        <fullName evidence="9">FtsX-like permease family protein</fullName>
    </submittedName>
</protein>
<evidence type="ECO:0000256" key="2">
    <source>
        <dbReference type="ARBA" id="ARBA00022475"/>
    </source>
</evidence>
<sequence length="802" mass="90996">MIKLFFKTAIYHLRKDLFHSFLNIGGLSLGLVAFLYIATYTFHEISYDSFHSKADRIYRCVAHVKMGETAQNIPRSEIPLAAAAKNDFPEVEEAVRLYPLSEIITRYKEKKFVESEICYADAELFDVFDFKLLEGDHKTALLEPNSIILEKEVALKYFGDENPMGKSILLHSEKDPYVVTGILDKIPKNSNLQSNIYASFCTLQESKRMDSWGNFGNTYTYIVTKKGTNIEEFEVKFDASIRKYEDAMIQKEMGISLAEFESQGNLFIHKLQPLKDIHLNSTYAEELSTYGNKRFLFIFGITGIIILIIACFNFVNLTTSRASLRAKEIGVKKIIGSPRKSIIFQILIETFIQCLIALLLSILILLLILPFLNQFSGIIILPEYLLNPLTLITIIFIPLIITILAGSYPAFIITAFKPVDVLKRKFKEGNSKSLTRGGLVTLQFVVFIALVFCTLIIRRQINYLHSQNPGFEKENVLVVKNMGYLGNNRNSFKMELLKNPSVLSASYSSTLPSVDDNSGNIFCEQGSDKTHLMNRMQVDGDFQKTLGVQLKDGRFFSENVASEKDNAIINEAAARLLGWSDCTDKYIHDYNYEQDFKVVGIMKDFHMKSMRDETLPLVLKCSDASSFLSISVRSDNLPGMIKSLKLNWENFNKEAPFEYFFLDQSFNAQYKSEDRLVKVIGVFTLFAIMIACIGLLGLVSYAAIQKQKEIGIRKVNGAKISEILTMLNRDFVKWVVVAFVVAVPVSYYAMSKWLEGFAYRTSLSWWIFALAGLLALGIALLTVSFQSWKAATKNPVESLRYE</sequence>
<dbReference type="KEGG" id="drc:G0Q07_02115"/>
<evidence type="ECO:0000256" key="1">
    <source>
        <dbReference type="ARBA" id="ARBA00004651"/>
    </source>
</evidence>
<feature type="domain" description="ABC3 transporter permease C-terminal" evidence="7">
    <location>
        <begin position="302"/>
        <end position="414"/>
    </location>
</feature>
<evidence type="ECO:0000256" key="6">
    <source>
        <dbReference type="SAM" id="Phobius"/>
    </source>
</evidence>
<proteinExistence type="predicted"/>
<dbReference type="InterPro" id="IPR003838">
    <property type="entry name" value="ABC3_permease_C"/>
</dbReference>
<evidence type="ECO:0000256" key="3">
    <source>
        <dbReference type="ARBA" id="ARBA00022692"/>
    </source>
</evidence>
<feature type="transmembrane region" description="Helical" evidence="6">
    <location>
        <begin position="21"/>
        <end position="42"/>
    </location>
</feature>
<feature type="transmembrane region" description="Helical" evidence="6">
    <location>
        <begin position="437"/>
        <end position="457"/>
    </location>
</feature>
<comment type="subcellular location">
    <subcellularLocation>
        <location evidence="1">Cell membrane</location>
        <topology evidence="1">Multi-pass membrane protein</topology>
    </subcellularLocation>
</comment>
<feature type="transmembrane region" description="Helical" evidence="6">
    <location>
        <begin position="731"/>
        <end position="751"/>
    </location>
</feature>
<dbReference type="AlphaFoldDB" id="A0A6C0RA21"/>
<feature type="transmembrane region" description="Helical" evidence="6">
    <location>
        <begin position="763"/>
        <end position="783"/>
    </location>
</feature>
<dbReference type="GO" id="GO:0022857">
    <property type="term" value="F:transmembrane transporter activity"/>
    <property type="evidence" value="ECO:0007669"/>
    <property type="project" value="TreeGrafter"/>
</dbReference>
<keyword evidence="10" id="KW-1185">Reference proteome</keyword>
<dbReference type="PANTHER" id="PTHR30572:SF18">
    <property type="entry name" value="ABC-TYPE MACROLIDE FAMILY EXPORT SYSTEM PERMEASE COMPONENT 2"/>
    <property type="match status" value="1"/>
</dbReference>
<keyword evidence="4 6" id="KW-1133">Transmembrane helix</keyword>
<evidence type="ECO:0000259" key="7">
    <source>
        <dbReference type="Pfam" id="PF02687"/>
    </source>
</evidence>
<name>A0A6C0RA21_9BACT</name>
<dbReference type="PANTHER" id="PTHR30572">
    <property type="entry name" value="MEMBRANE COMPONENT OF TRANSPORTER-RELATED"/>
    <property type="match status" value="1"/>
</dbReference>
<feature type="transmembrane region" description="Helical" evidence="6">
    <location>
        <begin position="389"/>
        <end position="416"/>
    </location>
</feature>
<feature type="transmembrane region" description="Helical" evidence="6">
    <location>
        <begin position="679"/>
        <end position="704"/>
    </location>
</feature>
<keyword evidence="2" id="KW-1003">Cell membrane</keyword>
<dbReference type="Pfam" id="PF02687">
    <property type="entry name" value="FtsX"/>
    <property type="match status" value="2"/>
</dbReference>